<feature type="transmembrane region" description="Helical" evidence="6">
    <location>
        <begin position="428"/>
        <end position="448"/>
    </location>
</feature>
<dbReference type="Pfam" id="PF07782">
    <property type="entry name" value="DC_STAMP"/>
    <property type="match status" value="1"/>
</dbReference>
<dbReference type="PANTHER" id="PTHR21041">
    <property type="entry name" value="DENDRITIC CELL-SPECIFIC TRANSMEMBRANE PROTEIN"/>
    <property type="match status" value="1"/>
</dbReference>
<dbReference type="InterPro" id="IPR051856">
    <property type="entry name" value="CSR-E3_Ligase_Protein"/>
</dbReference>
<feature type="transmembrane region" description="Helical" evidence="6">
    <location>
        <begin position="522"/>
        <end position="542"/>
    </location>
</feature>
<evidence type="ECO:0000313" key="9">
    <source>
        <dbReference type="Proteomes" id="UP000693946"/>
    </source>
</evidence>
<protein>
    <submittedName>
        <fullName evidence="8">E3 ubiquitin-protein ligase DCST1</fullName>
    </submittedName>
</protein>
<gene>
    <name evidence="8" type="ORF">JOB18_037963</name>
</gene>
<keyword evidence="4 6" id="KW-0472">Membrane</keyword>
<dbReference type="PANTHER" id="PTHR21041:SF17">
    <property type="entry name" value="E3 UBIQUITIN-PROTEIN LIGASE DCST1"/>
    <property type="match status" value="1"/>
</dbReference>
<name>A0AAV6PVE6_SOLSE</name>
<dbReference type="InterPro" id="IPR012858">
    <property type="entry name" value="DC_STAMP-like"/>
</dbReference>
<keyword evidence="9" id="KW-1185">Reference proteome</keyword>
<dbReference type="AlphaFoldDB" id="A0AAV6PVE6"/>
<keyword evidence="2 6" id="KW-0812">Transmembrane</keyword>
<feature type="coiled-coil region" evidence="5">
    <location>
        <begin position="160"/>
        <end position="187"/>
    </location>
</feature>
<comment type="subcellular location">
    <subcellularLocation>
        <location evidence="1">Membrane</location>
        <topology evidence="1">Multi-pass membrane protein</topology>
    </subcellularLocation>
</comment>
<accession>A0AAV6PVE6</accession>
<evidence type="ECO:0000256" key="1">
    <source>
        <dbReference type="ARBA" id="ARBA00004141"/>
    </source>
</evidence>
<keyword evidence="3 6" id="KW-1133">Transmembrane helix</keyword>
<dbReference type="GO" id="GO:0016020">
    <property type="term" value="C:membrane"/>
    <property type="evidence" value="ECO:0007669"/>
    <property type="project" value="UniProtKB-SubCell"/>
</dbReference>
<sequence length="617" mass="70317">MTQQDKCRRSAPQSTVEQVSLCVCPSSVHRLVFSQSEKCVWAQLLVRCVFGAISGAGLFLGVSHSLPLTFDLKLAVGSVFVGVCVVCGALSSSFRCSVLLMFPSMLGSRGRAFLFVFILSVLYTGPVSNMERNVRAAALSLSCNLDLQVHHSRLLWRDAVSQYTHILKELQDDKAEFESDALNVSRRFQIIRDEVVAQYGYNQTGNSSQERFTTQTMMQCDRVVTEGVNRCSDWFRGKWEECMQVIAVPVINHVFCVPMTFHFLCDVMRVMTPWCKDHVPVEGNFGQLYDELDVSVEMLSREFSSKLVVQEQQQQSVLSGPVMDQEFTQTVRGSLQKLSAVMKQVLDILQLLLSFTFITIFTRAFSYVRYYRKDIRFDNVYVTTYFRQIDARRKKAGKRCVLPLTRSEKKKLIEPRSLRIHPDEFKEVVSGVLQLLSVSLLGVVLLIIDFSLVHTLDIVSRHTISQFNVTSNRKVDIKVGGDSMMARLLRKTVSAFNSSSILHIQTDNQACVSPPSTLSADIYVYCVCCVLLVALFTLLQVYTNRLRRVIAAFYHPQREKKRVLFLYNLQLQRHMSSVDSGHRTRTVFHSLTTWGCRLCRHDRREAESDSETHYDPS</sequence>
<evidence type="ECO:0000256" key="3">
    <source>
        <dbReference type="ARBA" id="ARBA00022989"/>
    </source>
</evidence>
<proteinExistence type="predicted"/>
<feature type="transmembrane region" description="Helical" evidence="6">
    <location>
        <begin position="112"/>
        <end position="130"/>
    </location>
</feature>
<organism evidence="8 9">
    <name type="scientific">Solea senegalensis</name>
    <name type="common">Senegalese sole</name>
    <dbReference type="NCBI Taxonomy" id="28829"/>
    <lineage>
        <taxon>Eukaryota</taxon>
        <taxon>Metazoa</taxon>
        <taxon>Chordata</taxon>
        <taxon>Craniata</taxon>
        <taxon>Vertebrata</taxon>
        <taxon>Euteleostomi</taxon>
        <taxon>Actinopterygii</taxon>
        <taxon>Neopterygii</taxon>
        <taxon>Teleostei</taxon>
        <taxon>Neoteleostei</taxon>
        <taxon>Acanthomorphata</taxon>
        <taxon>Carangaria</taxon>
        <taxon>Pleuronectiformes</taxon>
        <taxon>Pleuronectoidei</taxon>
        <taxon>Soleidae</taxon>
        <taxon>Solea</taxon>
    </lineage>
</organism>
<feature type="transmembrane region" description="Helical" evidence="6">
    <location>
        <begin position="74"/>
        <end position="100"/>
    </location>
</feature>
<keyword evidence="5" id="KW-0175">Coiled coil</keyword>
<dbReference type="EMBL" id="JAGKHQ010000021">
    <property type="protein sequence ID" value="KAG7475818.1"/>
    <property type="molecule type" value="Genomic_DNA"/>
</dbReference>
<evidence type="ECO:0000256" key="4">
    <source>
        <dbReference type="ARBA" id="ARBA00023136"/>
    </source>
</evidence>
<comment type="caution">
    <text evidence="8">The sequence shown here is derived from an EMBL/GenBank/DDBJ whole genome shotgun (WGS) entry which is preliminary data.</text>
</comment>
<feature type="domain" description="Dendritic cell-specific transmembrane protein-like" evidence="7">
    <location>
        <begin position="377"/>
        <end position="567"/>
    </location>
</feature>
<feature type="transmembrane region" description="Helical" evidence="6">
    <location>
        <begin position="348"/>
        <end position="368"/>
    </location>
</feature>
<evidence type="ECO:0000313" key="8">
    <source>
        <dbReference type="EMBL" id="KAG7475818.1"/>
    </source>
</evidence>
<evidence type="ECO:0000256" key="5">
    <source>
        <dbReference type="SAM" id="Coils"/>
    </source>
</evidence>
<evidence type="ECO:0000259" key="7">
    <source>
        <dbReference type="Pfam" id="PF07782"/>
    </source>
</evidence>
<reference evidence="8 9" key="1">
    <citation type="journal article" date="2021" name="Sci. Rep.">
        <title>Chromosome anchoring in Senegalese sole (Solea senegalensis) reveals sex-associated markers and genome rearrangements in flatfish.</title>
        <authorList>
            <person name="Guerrero-Cozar I."/>
            <person name="Gomez-Garrido J."/>
            <person name="Berbel C."/>
            <person name="Martinez-Blanch J.F."/>
            <person name="Alioto T."/>
            <person name="Claros M.G."/>
            <person name="Gagnaire P.A."/>
            <person name="Manchado M."/>
        </authorList>
    </citation>
    <scope>NUCLEOTIDE SEQUENCE [LARGE SCALE GENOMIC DNA]</scope>
    <source>
        <strain evidence="8">Sse05_10M</strain>
    </source>
</reference>
<evidence type="ECO:0000256" key="6">
    <source>
        <dbReference type="SAM" id="Phobius"/>
    </source>
</evidence>
<feature type="transmembrane region" description="Helical" evidence="6">
    <location>
        <begin position="44"/>
        <end position="62"/>
    </location>
</feature>
<dbReference type="Proteomes" id="UP000693946">
    <property type="component" value="Linkage Group LG9"/>
</dbReference>
<evidence type="ECO:0000256" key="2">
    <source>
        <dbReference type="ARBA" id="ARBA00022692"/>
    </source>
</evidence>